<comment type="function">
    <text evidence="6">Forms chloride channels.</text>
</comment>
<dbReference type="GO" id="GO:0034707">
    <property type="term" value="C:chloride channel complex"/>
    <property type="evidence" value="ECO:0007669"/>
    <property type="project" value="UniProtKB-KW"/>
</dbReference>
<dbReference type="PANTHER" id="PTHR10736">
    <property type="entry name" value="BESTROPHIN"/>
    <property type="match status" value="1"/>
</dbReference>
<comment type="similarity">
    <text evidence="5 6">Belongs to the anion channel-forming bestrophin (TC 1.A.46) family. Calcium-sensitive chloride channel subfamily.</text>
</comment>
<proteinExistence type="inferred from homology"/>
<gene>
    <name evidence="7" type="primary">WBGene00108910</name>
</gene>
<feature type="transmembrane region" description="Helical" evidence="6">
    <location>
        <begin position="6"/>
        <end position="25"/>
    </location>
</feature>
<protein>
    <recommendedName>
        <fullName evidence="6">Bestrophin homolog</fullName>
    </recommendedName>
</protein>
<feature type="transmembrane region" description="Helical" evidence="6">
    <location>
        <begin position="81"/>
        <end position="100"/>
    </location>
</feature>
<evidence type="ECO:0000256" key="3">
    <source>
        <dbReference type="ARBA" id="ARBA00022989"/>
    </source>
</evidence>
<dbReference type="PANTHER" id="PTHR10736:SF28">
    <property type="entry name" value="BESTROPHIN HOMOLOG 13"/>
    <property type="match status" value="1"/>
</dbReference>
<keyword evidence="6" id="KW-0407">Ion channel</keyword>
<dbReference type="AlphaFoldDB" id="A0A2A6BH45"/>
<accession>A0A8R1YE81</accession>
<evidence type="ECO:0000256" key="4">
    <source>
        <dbReference type="ARBA" id="ARBA00023136"/>
    </source>
</evidence>
<evidence type="ECO:0000313" key="8">
    <source>
        <dbReference type="Proteomes" id="UP000005239"/>
    </source>
</evidence>
<sequence>MSIFAVAMTISYQTGFFHLIFRWYGSIWRSIYKELTVYLVLFFSIRLFHTLAIPWLDGDGEKNMKVRFEAICRQFDNYTKLIPLTFLLGFYVSNVVSRWWRQFECLNWPEDLLSLLCVCVKDKDGTDDRAHRVRHRIARYLNAKEECPYTRWMTPLHWVQQIMANEVANHDMQVTYLTNFMSELKNFRASFRRLFCHDWVCVPLVYTQVAAIATYGFFFFALFGRQNINQNDVDTIFPIFTVVQFLFFVGWYKVGLDLMRPFGLDDDDIELAYILERNINVSFAIVGKLQKQPPPPYEEDKFLNSDVRIELHSLTSDKTNQKFRGPKLNTYDQLVDLEQSMEEGYEENGRGQKEKMGSFMDVAEKVIKEERRARVTHGLNKWLPTWKEDIPKEKKMFYW</sequence>
<keyword evidence="6" id="KW-0406">Ion transport</keyword>
<dbReference type="GO" id="GO:1902476">
    <property type="term" value="P:chloride transmembrane transport"/>
    <property type="evidence" value="ECO:0000318"/>
    <property type="project" value="GO_Central"/>
</dbReference>
<dbReference type="OrthoDB" id="201595at2759"/>
<reference evidence="7" key="2">
    <citation type="submission" date="2022-06" db="UniProtKB">
        <authorList>
            <consortium name="EnsemblMetazoa"/>
        </authorList>
    </citation>
    <scope>IDENTIFICATION</scope>
    <source>
        <strain evidence="7">PS312</strain>
    </source>
</reference>
<dbReference type="Proteomes" id="UP000005239">
    <property type="component" value="Unassembled WGS sequence"/>
</dbReference>
<evidence type="ECO:0000256" key="5">
    <source>
        <dbReference type="ARBA" id="ARBA00034769"/>
    </source>
</evidence>
<dbReference type="GO" id="GO:0005886">
    <property type="term" value="C:plasma membrane"/>
    <property type="evidence" value="ECO:0000318"/>
    <property type="project" value="GO_Central"/>
</dbReference>
<feature type="transmembrane region" description="Helical" evidence="6">
    <location>
        <begin position="37"/>
        <end position="56"/>
    </location>
</feature>
<keyword evidence="8" id="KW-1185">Reference proteome</keyword>
<keyword evidence="4 6" id="KW-0472">Membrane</keyword>
<reference evidence="8" key="1">
    <citation type="journal article" date="2008" name="Nat. Genet.">
        <title>The Pristionchus pacificus genome provides a unique perspective on nematode lifestyle and parasitism.</title>
        <authorList>
            <person name="Dieterich C."/>
            <person name="Clifton S.W."/>
            <person name="Schuster L.N."/>
            <person name="Chinwalla A."/>
            <person name="Delehaunty K."/>
            <person name="Dinkelacker I."/>
            <person name="Fulton L."/>
            <person name="Fulton R."/>
            <person name="Godfrey J."/>
            <person name="Minx P."/>
            <person name="Mitreva M."/>
            <person name="Roeseler W."/>
            <person name="Tian H."/>
            <person name="Witte H."/>
            <person name="Yang S.P."/>
            <person name="Wilson R.K."/>
            <person name="Sommer R.J."/>
        </authorList>
    </citation>
    <scope>NUCLEOTIDE SEQUENCE [LARGE SCALE GENOMIC DNA]</scope>
    <source>
        <strain evidence="8">PS312</strain>
    </source>
</reference>
<keyword evidence="6" id="KW-1003">Cell membrane</keyword>
<dbReference type="EnsemblMetazoa" id="PPA19356.1">
    <property type="protein sequence ID" value="PPA19356.1"/>
    <property type="gene ID" value="WBGene00108910"/>
</dbReference>
<dbReference type="GO" id="GO:0005254">
    <property type="term" value="F:chloride channel activity"/>
    <property type="evidence" value="ECO:0000318"/>
    <property type="project" value="GO_Central"/>
</dbReference>
<dbReference type="InterPro" id="IPR000615">
    <property type="entry name" value="Bestrophin"/>
</dbReference>
<feature type="transmembrane region" description="Helical" evidence="6">
    <location>
        <begin position="199"/>
        <end position="223"/>
    </location>
</feature>
<evidence type="ECO:0000256" key="1">
    <source>
        <dbReference type="ARBA" id="ARBA00004370"/>
    </source>
</evidence>
<organism evidence="7 8">
    <name type="scientific">Pristionchus pacificus</name>
    <name type="common">Parasitic nematode worm</name>
    <dbReference type="NCBI Taxonomy" id="54126"/>
    <lineage>
        <taxon>Eukaryota</taxon>
        <taxon>Metazoa</taxon>
        <taxon>Ecdysozoa</taxon>
        <taxon>Nematoda</taxon>
        <taxon>Chromadorea</taxon>
        <taxon>Rhabditida</taxon>
        <taxon>Rhabditina</taxon>
        <taxon>Diplogasteromorpha</taxon>
        <taxon>Diplogasteroidea</taxon>
        <taxon>Neodiplogasteridae</taxon>
        <taxon>Pristionchus</taxon>
    </lineage>
</organism>
<keyword evidence="6" id="KW-0813">Transport</keyword>
<keyword evidence="2 6" id="KW-0812">Transmembrane</keyword>
<accession>A0A2A6BH45</accession>
<name>A0A2A6BH45_PRIPA</name>
<feature type="transmembrane region" description="Helical" evidence="6">
    <location>
        <begin position="235"/>
        <end position="252"/>
    </location>
</feature>
<comment type="subcellular location">
    <subcellularLocation>
        <location evidence="6">Cell membrane</location>
        <topology evidence="6">Multi-pass membrane protein</topology>
    </subcellularLocation>
    <subcellularLocation>
        <location evidence="1">Membrane</location>
    </subcellularLocation>
</comment>
<evidence type="ECO:0000313" key="7">
    <source>
        <dbReference type="EnsemblMetazoa" id="PPA19356.1"/>
    </source>
</evidence>
<dbReference type="Pfam" id="PF01062">
    <property type="entry name" value="Bestrophin"/>
    <property type="match status" value="2"/>
</dbReference>
<evidence type="ECO:0000256" key="6">
    <source>
        <dbReference type="RuleBase" id="RU363126"/>
    </source>
</evidence>
<dbReference type="InterPro" id="IPR021134">
    <property type="entry name" value="Bestrophin-like"/>
</dbReference>
<keyword evidence="6" id="KW-0869">Chloride channel</keyword>
<keyword evidence="6" id="KW-0868">Chloride</keyword>
<evidence type="ECO:0000256" key="2">
    <source>
        <dbReference type="ARBA" id="ARBA00022692"/>
    </source>
</evidence>
<keyword evidence="3 6" id="KW-1133">Transmembrane helix</keyword>